<keyword evidence="2" id="KW-1185">Reference proteome</keyword>
<dbReference type="AlphaFoldDB" id="G8R2I1"/>
<dbReference type="STRING" id="926562.Oweho_3038"/>
<name>G8R2I1_OWEHD</name>
<dbReference type="RefSeq" id="WP_014203340.1">
    <property type="nucleotide sequence ID" value="NC_016599.1"/>
</dbReference>
<proteinExistence type="predicted"/>
<accession>G8R2I1</accession>
<evidence type="ECO:0000313" key="2">
    <source>
        <dbReference type="Proteomes" id="UP000005631"/>
    </source>
</evidence>
<reference evidence="1 2" key="1">
    <citation type="journal article" date="2012" name="Stand. Genomic Sci.">
        <title>Genome sequence of the orange-pigmented seawater bacterium Owenweeksia hongkongensis type strain (UST20020801(T)).</title>
        <authorList>
            <person name="Riedel T."/>
            <person name="Held B."/>
            <person name="Nolan M."/>
            <person name="Lucas S."/>
            <person name="Lapidus A."/>
            <person name="Tice H."/>
            <person name="Del Rio T.G."/>
            <person name="Cheng J.F."/>
            <person name="Han C."/>
            <person name="Tapia R."/>
            <person name="Goodwin L.A."/>
            <person name="Pitluck S."/>
            <person name="Liolios K."/>
            <person name="Mavromatis K."/>
            <person name="Pagani I."/>
            <person name="Ivanova N."/>
            <person name="Mikhailova N."/>
            <person name="Pati A."/>
            <person name="Chen A."/>
            <person name="Palaniappan K."/>
            <person name="Rohde M."/>
            <person name="Tindall B.J."/>
            <person name="Detter J.C."/>
            <person name="Goker M."/>
            <person name="Woyke T."/>
            <person name="Bristow J."/>
            <person name="Eisen J.A."/>
            <person name="Markowitz V."/>
            <person name="Hugenholtz P."/>
            <person name="Klenk H.P."/>
            <person name="Kyrpides N.C."/>
        </authorList>
    </citation>
    <scope>NUCLEOTIDE SEQUENCE</scope>
    <source>
        <strain evidence="2">DSM 17368 / JCM 12287 / NRRL B-23963</strain>
    </source>
</reference>
<dbReference type="KEGG" id="oho:Oweho_3038"/>
<sequence>MEIPHFLLADNTDMPDDIFIVHTEYPRFIWNVNHDELEWIDDIEGEEEELVNDIAYLLECAESFYEREMKRHEAELI</sequence>
<protein>
    <submittedName>
        <fullName evidence="1">Uncharacterized protein</fullName>
    </submittedName>
</protein>
<dbReference type="eggNOG" id="ENOG5032SU5">
    <property type="taxonomic scope" value="Bacteria"/>
</dbReference>
<organism evidence="1 2">
    <name type="scientific">Owenweeksia hongkongensis (strain DSM 17368 / CIP 108786 / JCM 12287 / NRRL B-23963 / UST20020801)</name>
    <dbReference type="NCBI Taxonomy" id="926562"/>
    <lineage>
        <taxon>Bacteria</taxon>
        <taxon>Pseudomonadati</taxon>
        <taxon>Bacteroidota</taxon>
        <taxon>Flavobacteriia</taxon>
        <taxon>Flavobacteriales</taxon>
        <taxon>Owenweeksiaceae</taxon>
        <taxon>Owenweeksia</taxon>
    </lineage>
</organism>
<gene>
    <name evidence="1" type="ordered locus">Oweho_3038</name>
</gene>
<dbReference type="Proteomes" id="UP000005631">
    <property type="component" value="Chromosome"/>
</dbReference>
<dbReference type="EMBL" id="CP003156">
    <property type="protein sequence ID" value="AEV33993.1"/>
    <property type="molecule type" value="Genomic_DNA"/>
</dbReference>
<evidence type="ECO:0000313" key="1">
    <source>
        <dbReference type="EMBL" id="AEV33993.1"/>
    </source>
</evidence>
<dbReference type="HOGENOM" id="CLU_2568825_0_0_10"/>
<dbReference type="OrthoDB" id="1099259at2"/>